<organism evidence="2 3">
    <name type="scientific">Anopheles melas</name>
    <dbReference type="NCBI Taxonomy" id="34690"/>
    <lineage>
        <taxon>Eukaryota</taxon>
        <taxon>Metazoa</taxon>
        <taxon>Ecdysozoa</taxon>
        <taxon>Arthropoda</taxon>
        <taxon>Hexapoda</taxon>
        <taxon>Insecta</taxon>
        <taxon>Pterygota</taxon>
        <taxon>Neoptera</taxon>
        <taxon>Endopterygota</taxon>
        <taxon>Diptera</taxon>
        <taxon>Nematocera</taxon>
        <taxon>Culicoidea</taxon>
        <taxon>Culicidae</taxon>
        <taxon>Anophelinae</taxon>
        <taxon>Anopheles</taxon>
    </lineage>
</organism>
<accession>A0A182UJX0</accession>
<feature type="transmembrane region" description="Helical" evidence="1">
    <location>
        <begin position="131"/>
        <end position="150"/>
    </location>
</feature>
<keyword evidence="1" id="KW-0812">Transmembrane</keyword>
<feature type="transmembrane region" description="Helical" evidence="1">
    <location>
        <begin position="71"/>
        <end position="91"/>
    </location>
</feature>
<keyword evidence="1" id="KW-1133">Transmembrane helix</keyword>
<proteinExistence type="predicted"/>
<evidence type="ECO:0000256" key="1">
    <source>
        <dbReference type="SAM" id="Phobius"/>
    </source>
</evidence>
<dbReference type="Proteomes" id="UP000075902">
    <property type="component" value="Unassembled WGS sequence"/>
</dbReference>
<reference evidence="2" key="2">
    <citation type="submission" date="2020-05" db="UniProtKB">
        <authorList>
            <consortium name="EnsemblMetazoa"/>
        </authorList>
    </citation>
    <scope>IDENTIFICATION</scope>
    <source>
        <strain evidence="2">CM1001059</strain>
    </source>
</reference>
<keyword evidence="3" id="KW-1185">Reference proteome</keyword>
<name>A0A182UJX0_9DIPT</name>
<reference evidence="3" key="1">
    <citation type="submission" date="2014-01" db="EMBL/GenBank/DDBJ databases">
        <title>The Genome Sequence of Anopheles melas CM1001059_A (V2).</title>
        <authorList>
            <consortium name="The Broad Institute Genomics Platform"/>
            <person name="Neafsey D.E."/>
            <person name="Besansky N."/>
            <person name="Howell P."/>
            <person name="Walton C."/>
            <person name="Young S.K."/>
            <person name="Zeng Q."/>
            <person name="Gargeya S."/>
            <person name="Fitzgerald M."/>
            <person name="Haas B."/>
            <person name="Abouelleil A."/>
            <person name="Allen A.W."/>
            <person name="Alvarado L."/>
            <person name="Arachchi H.M."/>
            <person name="Berlin A.M."/>
            <person name="Chapman S.B."/>
            <person name="Gainer-Dewar J."/>
            <person name="Goldberg J."/>
            <person name="Griggs A."/>
            <person name="Gujja S."/>
            <person name="Hansen M."/>
            <person name="Howarth C."/>
            <person name="Imamovic A."/>
            <person name="Ireland A."/>
            <person name="Larimer J."/>
            <person name="McCowan C."/>
            <person name="Murphy C."/>
            <person name="Pearson M."/>
            <person name="Poon T.W."/>
            <person name="Priest M."/>
            <person name="Roberts A."/>
            <person name="Saif S."/>
            <person name="Shea T."/>
            <person name="Sisk P."/>
            <person name="Sykes S."/>
            <person name="Wortman J."/>
            <person name="Nusbaum C."/>
            <person name="Birren B."/>
        </authorList>
    </citation>
    <scope>NUCLEOTIDE SEQUENCE [LARGE SCALE GENOMIC DNA]</scope>
    <source>
        <strain evidence="3">CM1001059</strain>
    </source>
</reference>
<evidence type="ECO:0000313" key="2">
    <source>
        <dbReference type="EnsemblMetazoa" id="AMEC021743-PA"/>
    </source>
</evidence>
<feature type="transmembrane region" description="Helical" evidence="1">
    <location>
        <begin position="103"/>
        <end position="125"/>
    </location>
</feature>
<keyword evidence="1" id="KW-0472">Membrane</keyword>
<sequence>MVSAVYYTTETVELLKLMRLRCDKVSGSLRAPDDGGDDAVPDAGPARLQFSTEMIARVCEFYTHLDVFLPYHIITTIIKMTPGVLLVVGIFKNNITLVQVFAVYGLLEECFFVIVFSKIFAVIQAINTSVWIYWIIGPFFAVCALQIALLRGDYHNTVSMIHGTNLDIRVQTPGRFASAQPMPHEMMPAKK</sequence>
<dbReference type="AlphaFoldDB" id="A0A182UJX0"/>
<dbReference type="EnsemblMetazoa" id="AMEC021743-RA">
    <property type="protein sequence ID" value="AMEC021743-PA"/>
    <property type="gene ID" value="AMEC021743"/>
</dbReference>
<protein>
    <submittedName>
        <fullName evidence="2">Uncharacterized protein</fullName>
    </submittedName>
</protein>
<evidence type="ECO:0000313" key="3">
    <source>
        <dbReference type="Proteomes" id="UP000075902"/>
    </source>
</evidence>
<dbReference type="VEuPathDB" id="VectorBase:AMEC021743"/>